<keyword evidence="6 10" id="KW-1133">Transmembrane helix</keyword>
<name>A0A316U8L5_9BASI</name>
<accession>A0A316U8L5</accession>
<proteinExistence type="inferred from homology"/>
<dbReference type="InterPro" id="IPR050567">
    <property type="entry name" value="Mitochondrial_Carrier"/>
</dbReference>
<evidence type="ECO:0000256" key="4">
    <source>
        <dbReference type="ARBA" id="ARBA00022692"/>
    </source>
</evidence>
<feature type="region of interest" description="Disordered" evidence="9">
    <location>
        <begin position="484"/>
        <end position="512"/>
    </location>
</feature>
<evidence type="ECO:0000256" key="5">
    <source>
        <dbReference type="ARBA" id="ARBA00022737"/>
    </source>
</evidence>
<feature type="transmembrane region" description="Helical" evidence="10">
    <location>
        <begin position="360"/>
        <end position="380"/>
    </location>
</feature>
<gene>
    <name evidence="11" type="ORF">BCV69DRAFT_282933</name>
</gene>
<keyword evidence="7" id="KW-0496">Mitochondrion</keyword>
<dbReference type="GO" id="GO:1990575">
    <property type="term" value="P:mitochondrial L-ornithine transmembrane transport"/>
    <property type="evidence" value="ECO:0007669"/>
    <property type="project" value="TreeGrafter"/>
</dbReference>
<dbReference type="InterPro" id="IPR023395">
    <property type="entry name" value="MCP_dom_sf"/>
</dbReference>
<comment type="subcellular location">
    <subcellularLocation>
        <location evidence="1">Mitochondrion membrane</location>
        <topology evidence="1">Multi-pass membrane protein</topology>
    </subcellularLocation>
</comment>
<protein>
    <recommendedName>
        <fullName evidence="13">Mitochondrial carrier</fullName>
    </recommendedName>
</protein>
<sequence>MATVTTSADQKQIAAPEDASNTSDKKAKETSRKESLSGAAARAAFGSLAFLFRLPIRLFRPVKLSSWTVLESIAKRENKQLSMRYVWTLFRRENKGFIVHLLGPPILANTLIGFCLFEGYSFAESRLLRLYRPNQVQDSSPKRGDKEKWTPLWIVAFSGGFAGAAQCLISAPLDNVRLVLSSQQHKSRQRPGSAKKHSTTISWRSIIRAAVLPFAPSTNQHRKLVKAMNTGTAEKSSQPLGQEAGSSQARRFLNTEQRKMIQRTLKNVSGGVHGAGLLMSLARDSVGFASFFFIFEVSRRIAHGTSMATDHVIAWFNASSTLPPGRSGPDIDQDGSGTYKTAAIDADFSYNASRTKTGRVIAAFVLIVGGGLGALCYELVGRPFELMRVVIWTGRRKWQAETNRQKRTTAGARSLRHLKANGHVVAAQAPNVAASRLESLVTLRAANSAGSRLSRMQALLGQSHPPHPLRLLTGQRKPRVAAEGVAAKAPSHESTRETPQWARKAPPRAPARPPSAISLLIEHAERTSTLAYTSSSQKFRTAVPNSVLLVHTYFIAPYLASLTTDDGRVKLKGFMAKDISSSPSRRGSVSSTARSAASLLSKWTNKNPVSTSINIPSKVFKRHGRGISAGSHAGLSYLPPRPQGAPGSIATSSLAQRWGSGRVAWALKRLASPYAVGFFAFAIMSGEV</sequence>
<feature type="transmembrane region" description="Helical" evidence="10">
    <location>
        <begin position="152"/>
        <end position="173"/>
    </location>
</feature>
<evidence type="ECO:0000256" key="8">
    <source>
        <dbReference type="ARBA" id="ARBA00023136"/>
    </source>
</evidence>
<evidence type="ECO:0000256" key="2">
    <source>
        <dbReference type="ARBA" id="ARBA00006375"/>
    </source>
</evidence>
<keyword evidence="5" id="KW-0677">Repeat</keyword>
<dbReference type="GeneID" id="37014261"/>
<dbReference type="Gene3D" id="1.50.40.10">
    <property type="entry name" value="Mitochondrial carrier domain"/>
    <property type="match status" value="1"/>
</dbReference>
<dbReference type="OrthoDB" id="3364892at2759"/>
<keyword evidence="12" id="KW-1185">Reference proteome</keyword>
<evidence type="ECO:0000256" key="9">
    <source>
        <dbReference type="SAM" id="MobiDB-lite"/>
    </source>
</evidence>
<evidence type="ECO:0000256" key="1">
    <source>
        <dbReference type="ARBA" id="ARBA00004225"/>
    </source>
</evidence>
<evidence type="ECO:0000256" key="7">
    <source>
        <dbReference type="ARBA" id="ARBA00023128"/>
    </source>
</evidence>
<dbReference type="PANTHER" id="PTHR45624:SF52">
    <property type="entry name" value="MITOCHONDRIAL CARRIER"/>
    <property type="match status" value="1"/>
</dbReference>
<feature type="compositionally biased region" description="Basic and acidic residues" evidence="9">
    <location>
        <begin position="23"/>
        <end position="33"/>
    </location>
</feature>
<dbReference type="EMBL" id="KZ819327">
    <property type="protein sequence ID" value="PWN20713.1"/>
    <property type="molecule type" value="Genomic_DNA"/>
</dbReference>
<dbReference type="GO" id="GO:0000064">
    <property type="term" value="F:L-ornithine transmembrane transporter activity"/>
    <property type="evidence" value="ECO:0007669"/>
    <property type="project" value="TreeGrafter"/>
</dbReference>
<evidence type="ECO:0000256" key="10">
    <source>
        <dbReference type="SAM" id="Phobius"/>
    </source>
</evidence>
<evidence type="ECO:0000256" key="3">
    <source>
        <dbReference type="ARBA" id="ARBA00022448"/>
    </source>
</evidence>
<dbReference type="STRING" id="1684307.A0A316U8L5"/>
<organism evidence="11 12">
    <name type="scientific">Pseudomicrostroma glucosiphilum</name>
    <dbReference type="NCBI Taxonomy" id="1684307"/>
    <lineage>
        <taxon>Eukaryota</taxon>
        <taxon>Fungi</taxon>
        <taxon>Dikarya</taxon>
        <taxon>Basidiomycota</taxon>
        <taxon>Ustilaginomycotina</taxon>
        <taxon>Exobasidiomycetes</taxon>
        <taxon>Microstromatales</taxon>
        <taxon>Microstromatales incertae sedis</taxon>
        <taxon>Pseudomicrostroma</taxon>
    </lineage>
</organism>
<dbReference type="AlphaFoldDB" id="A0A316U8L5"/>
<feature type="transmembrane region" description="Helical" evidence="10">
    <location>
        <begin position="97"/>
        <end position="123"/>
    </location>
</feature>
<feature type="compositionally biased region" description="Polar residues" evidence="9">
    <location>
        <begin position="1"/>
        <end position="10"/>
    </location>
</feature>
<dbReference type="PANTHER" id="PTHR45624">
    <property type="entry name" value="MITOCHONDRIAL BASIC AMINO ACIDS TRANSPORTER-RELATED"/>
    <property type="match status" value="1"/>
</dbReference>
<evidence type="ECO:0008006" key="13">
    <source>
        <dbReference type="Google" id="ProtNLM"/>
    </source>
</evidence>
<keyword evidence="8 10" id="KW-0472">Membrane</keyword>
<dbReference type="SUPFAM" id="SSF103506">
    <property type="entry name" value="Mitochondrial carrier"/>
    <property type="match status" value="1"/>
</dbReference>
<reference evidence="11 12" key="1">
    <citation type="journal article" date="2018" name="Mol. Biol. Evol.">
        <title>Broad Genomic Sampling Reveals a Smut Pathogenic Ancestry of the Fungal Clade Ustilaginomycotina.</title>
        <authorList>
            <person name="Kijpornyongpan T."/>
            <person name="Mondo S.J."/>
            <person name="Barry K."/>
            <person name="Sandor L."/>
            <person name="Lee J."/>
            <person name="Lipzen A."/>
            <person name="Pangilinan J."/>
            <person name="LaButti K."/>
            <person name="Hainaut M."/>
            <person name="Henrissat B."/>
            <person name="Grigoriev I.V."/>
            <person name="Spatafora J.W."/>
            <person name="Aime M.C."/>
        </authorList>
    </citation>
    <scope>NUCLEOTIDE SEQUENCE [LARGE SCALE GENOMIC DNA]</scope>
    <source>
        <strain evidence="11 12">MCA 4718</strain>
    </source>
</reference>
<dbReference type="Proteomes" id="UP000245942">
    <property type="component" value="Unassembled WGS sequence"/>
</dbReference>
<comment type="similarity">
    <text evidence="2">Belongs to the mitochondrial carrier (TC 2.A.29) family.</text>
</comment>
<keyword evidence="3" id="KW-0813">Transport</keyword>
<evidence type="ECO:0000313" key="12">
    <source>
        <dbReference type="Proteomes" id="UP000245942"/>
    </source>
</evidence>
<dbReference type="RefSeq" id="XP_025347873.1">
    <property type="nucleotide sequence ID" value="XM_025492527.1"/>
</dbReference>
<feature type="region of interest" description="Disordered" evidence="9">
    <location>
        <begin position="1"/>
        <end position="33"/>
    </location>
</feature>
<evidence type="ECO:0000256" key="6">
    <source>
        <dbReference type="ARBA" id="ARBA00022989"/>
    </source>
</evidence>
<dbReference type="GO" id="GO:0031966">
    <property type="term" value="C:mitochondrial membrane"/>
    <property type="evidence" value="ECO:0007669"/>
    <property type="project" value="UniProtKB-SubCell"/>
</dbReference>
<keyword evidence="4 10" id="KW-0812">Transmembrane</keyword>
<evidence type="ECO:0000313" key="11">
    <source>
        <dbReference type="EMBL" id="PWN20713.1"/>
    </source>
</evidence>